<organism evidence="2 3">
    <name type="scientific">Tolypocladium ophioglossoides (strain CBS 100239)</name>
    <name type="common">Snaketongue truffleclub</name>
    <name type="synonym">Elaphocordyceps ophioglossoides</name>
    <dbReference type="NCBI Taxonomy" id="1163406"/>
    <lineage>
        <taxon>Eukaryota</taxon>
        <taxon>Fungi</taxon>
        <taxon>Dikarya</taxon>
        <taxon>Ascomycota</taxon>
        <taxon>Pezizomycotina</taxon>
        <taxon>Sordariomycetes</taxon>
        <taxon>Hypocreomycetidae</taxon>
        <taxon>Hypocreales</taxon>
        <taxon>Ophiocordycipitaceae</taxon>
        <taxon>Tolypocladium</taxon>
    </lineage>
</organism>
<feature type="compositionally biased region" description="Low complexity" evidence="1">
    <location>
        <begin position="126"/>
        <end position="141"/>
    </location>
</feature>
<comment type="caution">
    <text evidence="2">The sequence shown here is derived from an EMBL/GenBank/DDBJ whole genome shotgun (WGS) entry which is preliminary data.</text>
</comment>
<evidence type="ECO:0000313" key="2">
    <source>
        <dbReference type="EMBL" id="KND86715.1"/>
    </source>
</evidence>
<feature type="compositionally biased region" description="Low complexity" evidence="1">
    <location>
        <begin position="178"/>
        <end position="191"/>
    </location>
</feature>
<dbReference type="Proteomes" id="UP000036947">
    <property type="component" value="Unassembled WGS sequence"/>
</dbReference>
<reference evidence="2 3" key="1">
    <citation type="journal article" date="2015" name="BMC Genomics">
        <title>The genome of the truffle-parasite Tolypocladium ophioglossoides and the evolution of antifungal peptaibiotics.</title>
        <authorList>
            <person name="Quandt C.A."/>
            <person name="Bushley K.E."/>
            <person name="Spatafora J.W."/>
        </authorList>
    </citation>
    <scope>NUCLEOTIDE SEQUENCE [LARGE SCALE GENOMIC DNA]</scope>
    <source>
        <strain evidence="2 3">CBS 100239</strain>
    </source>
</reference>
<proteinExistence type="predicted"/>
<gene>
    <name evidence="2" type="ORF">TOPH_08657</name>
</gene>
<name>A0A0L0MYX5_TOLOC</name>
<protein>
    <submittedName>
        <fullName evidence="2">Uncharacterized protein</fullName>
    </submittedName>
</protein>
<feature type="region of interest" description="Disordered" evidence="1">
    <location>
        <begin position="178"/>
        <end position="236"/>
    </location>
</feature>
<feature type="compositionally biased region" description="Acidic residues" evidence="1">
    <location>
        <begin position="207"/>
        <end position="220"/>
    </location>
</feature>
<feature type="compositionally biased region" description="Gly residues" evidence="1">
    <location>
        <begin position="194"/>
        <end position="204"/>
    </location>
</feature>
<evidence type="ECO:0000256" key="1">
    <source>
        <dbReference type="SAM" id="MobiDB-lite"/>
    </source>
</evidence>
<dbReference type="AlphaFoldDB" id="A0A0L0MYX5"/>
<dbReference type="EMBL" id="LFRF01000050">
    <property type="protein sequence ID" value="KND86715.1"/>
    <property type="molecule type" value="Genomic_DNA"/>
</dbReference>
<dbReference type="OrthoDB" id="7537227at2759"/>
<sequence length="279" mass="28804">MAVFRGDVDGVGGIVTQGYRVVFFVQSIFGECLRLAQHQLFECNLEKGANMQAEGIKAAASRLGWSLPVMYNAQYGYKSISGDGFKARLGCVPVRFESNASPSRAGPWQQSCPEPVLAAAGQIASSLSRPGGCRPRSSSGPRGPGHKVAGHADDALDAVLAREEGDAVEDEVADADAAAPAGGHVGGDPVAIDGEGGQHGGPLGSGDLDEVGEGEVGEAGDLERREGEAEGVAEEVGEEGHAGCYAGLHVLAYICWLLYMLAATYAGCYGRGIVGWRPG</sequence>
<accession>A0A0L0MYX5</accession>
<evidence type="ECO:0000313" key="3">
    <source>
        <dbReference type="Proteomes" id="UP000036947"/>
    </source>
</evidence>
<feature type="region of interest" description="Disordered" evidence="1">
    <location>
        <begin position="126"/>
        <end position="150"/>
    </location>
</feature>
<keyword evidence="3" id="KW-1185">Reference proteome</keyword>